<dbReference type="EMBL" id="BSYO01000005">
    <property type="protein sequence ID" value="GMH04929.1"/>
    <property type="molecule type" value="Genomic_DNA"/>
</dbReference>
<name>A0AAD3S5Z1_NEPGR</name>
<proteinExistence type="predicted"/>
<evidence type="ECO:0000313" key="1">
    <source>
        <dbReference type="EMBL" id="GMH04929.1"/>
    </source>
</evidence>
<dbReference type="AlphaFoldDB" id="A0AAD3S5Z1"/>
<protein>
    <submittedName>
        <fullName evidence="1">Uncharacterized protein</fullName>
    </submittedName>
</protein>
<organism evidence="1 2">
    <name type="scientific">Nepenthes gracilis</name>
    <name type="common">Slender pitcher plant</name>
    <dbReference type="NCBI Taxonomy" id="150966"/>
    <lineage>
        <taxon>Eukaryota</taxon>
        <taxon>Viridiplantae</taxon>
        <taxon>Streptophyta</taxon>
        <taxon>Embryophyta</taxon>
        <taxon>Tracheophyta</taxon>
        <taxon>Spermatophyta</taxon>
        <taxon>Magnoliopsida</taxon>
        <taxon>eudicotyledons</taxon>
        <taxon>Gunneridae</taxon>
        <taxon>Pentapetalae</taxon>
        <taxon>Caryophyllales</taxon>
        <taxon>Nepenthaceae</taxon>
        <taxon>Nepenthes</taxon>
    </lineage>
</organism>
<comment type="caution">
    <text evidence="1">The sequence shown here is derived from an EMBL/GenBank/DDBJ whole genome shotgun (WGS) entry which is preliminary data.</text>
</comment>
<evidence type="ECO:0000313" key="2">
    <source>
        <dbReference type="Proteomes" id="UP001279734"/>
    </source>
</evidence>
<dbReference type="Proteomes" id="UP001279734">
    <property type="component" value="Unassembled WGS sequence"/>
</dbReference>
<keyword evidence="2" id="KW-1185">Reference proteome</keyword>
<accession>A0AAD3S5Z1</accession>
<sequence>MNLPGLTPCPGLLPSGVGSCCCYSDFWPESADCLAHGLSLRVDAILISSKPIGCCEHTLHSYSDDATAEAAVERSLTADSGMKQRIDAEKADDPIFCAVVIWVVLNFWLTGVHWELDSVAVGLPEVDWLGISDPDAVCWVSECVLKPFESFAASIHQSPDAGGSNPANIRASPTTVNKKVNHIKIQQQEPQDSWGAKIHKLRLLQHLLVDLDLTPESINRLTSKYSLADPVESHIGWRDPVHVEPTTVSPRGSQDGDQQGEVLETIGKSLLPLGSIVFDLDNCPRTESSMSEEVEADEADQALQLLLDASAFAGLHPEYEDLVLGFLNRCWYAVSEESKLEFKSSYSLDEKN</sequence>
<gene>
    <name evidence="1" type="ORF">Nepgr_006769</name>
</gene>
<reference evidence="1" key="1">
    <citation type="submission" date="2023-05" db="EMBL/GenBank/DDBJ databases">
        <title>Nepenthes gracilis genome sequencing.</title>
        <authorList>
            <person name="Fukushima K."/>
        </authorList>
    </citation>
    <scope>NUCLEOTIDE SEQUENCE</scope>
    <source>
        <strain evidence="1">SING2019-196</strain>
    </source>
</reference>